<proteinExistence type="predicted"/>
<dbReference type="HOGENOM" id="CLU_3194684_0_0_2"/>
<reference evidence="1" key="1">
    <citation type="submission" date="2009-10" db="EMBL/GenBank/DDBJ databases">
        <title>Complete sequence of Sulfolobus solfataricus 98/2.</title>
        <authorList>
            <consortium name="US DOE Joint Genome Institute"/>
            <person name="Lucas S."/>
            <person name="Copeland A."/>
            <person name="Lapidus A."/>
            <person name="Glavina del Rio T."/>
            <person name="Tice H."/>
            <person name="Bruce D."/>
            <person name="Goodwin L."/>
            <person name="Pitluck S."/>
            <person name="Munk A.C."/>
            <person name="Brettin T."/>
            <person name="Detter J.C."/>
            <person name="Han C."/>
            <person name="Tapia R."/>
            <person name="Larimer F."/>
            <person name="Land M."/>
            <person name="Hauser L."/>
            <person name="Kyrpides N."/>
            <person name="Ovchinnikova G."/>
            <person name="Mead D."/>
        </authorList>
    </citation>
    <scope>NUCLEOTIDE SEQUENCE [LARGE SCALE GENOMIC DNA]</scope>
    <source>
        <strain evidence="1">98/2</strain>
    </source>
</reference>
<dbReference type="KEGG" id="sol:Ssol_2519"/>
<evidence type="ECO:0000313" key="1">
    <source>
        <dbReference type="EMBL" id="ACX92649.1"/>
    </source>
</evidence>
<dbReference type="AlphaFoldDB" id="D0KNI2"/>
<name>D0KNI2_SACS9</name>
<gene>
    <name evidence="1" type="ordered locus">Ssol_2519</name>
</gene>
<protein>
    <submittedName>
        <fullName evidence="1">Uncharacterized protein</fullName>
    </submittedName>
</protein>
<accession>D0KNI2</accession>
<sequence>MGMFRALLVQPNIPQIGQKEIEYNTLDYTLIQFLLINIISNKRSM</sequence>
<organism evidence="1">
    <name type="scientific">Saccharolobus solfataricus (strain 98/2)</name>
    <name type="common">Sulfolobus solfataricus</name>
    <dbReference type="NCBI Taxonomy" id="555311"/>
    <lineage>
        <taxon>Archaea</taxon>
        <taxon>Thermoproteota</taxon>
        <taxon>Thermoprotei</taxon>
        <taxon>Sulfolobales</taxon>
        <taxon>Sulfolobaceae</taxon>
        <taxon>Saccharolobus</taxon>
    </lineage>
</organism>
<dbReference type="EMBL" id="CP001800">
    <property type="protein sequence ID" value="ACX92649.1"/>
    <property type="molecule type" value="Genomic_DNA"/>
</dbReference>